<dbReference type="EMBL" id="CP014145">
    <property type="protein sequence ID" value="AMB59040.1"/>
    <property type="molecule type" value="Genomic_DNA"/>
</dbReference>
<sequence length="99" mass="9973">MTDSSTTSTGHAGRGLGITAFILSIFLNIVGVILGIIALMISRRAGVKNGWAVAAIVVGAVIFVVLGAATLVGLTAINTQCGDLGPGVHQWNGLTLTCP</sequence>
<feature type="transmembrane region" description="Helical" evidence="1">
    <location>
        <begin position="53"/>
        <end position="77"/>
    </location>
</feature>
<feature type="transmembrane region" description="Helical" evidence="1">
    <location>
        <begin position="20"/>
        <end position="41"/>
    </location>
</feature>
<gene>
    <name evidence="2" type="ORF">AWU67_09435</name>
</gene>
<accession>A0A109QWY5</accession>
<proteinExistence type="predicted"/>
<reference evidence="2 3" key="1">
    <citation type="journal article" date="2016" name="J. Biotechnol.">
        <title>First complete genome sequence of a species in the genus Microterricola, an extremophilic cold active enzyme producing bacterial strain ERGS5:02 isolated from Sikkim Himalaya.</title>
        <authorList>
            <person name="Himanshu"/>
            <person name="Swarnkar M.K."/>
            <person name="Singh D."/>
            <person name="Kumar R."/>
        </authorList>
    </citation>
    <scope>NUCLEOTIDE SEQUENCE [LARGE SCALE GENOMIC DNA]</scope>
    <source>
        <strain evidence="2 3">ERGS5:02</strain>
    </source>
</reference>
<keyword evidence="1" id="KW-1133">Transmembrane helix</keyword>
<dbReference type="RefSeq" id="WP_067228213.1">
    <property type="nucleotide sequence ID" value="NZ_CP014145.1"/>
</dbReference>
<dbReference type="KEGG" id="mvd:AWU67_09435"/>
<name>A0A109QWY5_9MICO</name>
<protein>
    <recommendedName>
        <fullName evidence="4">DUF4190 domain-containing protein</fullName>
    </recommendedName>
</protein>
<dbReference type="OrthoDB" id="4775598at2"/>
<evidence type="ECO:0008006" key="4">
    <source>
        <dbReference type="Google" id="ProtNLM"/>
    </source>
</evidence>
<evidence type="ECO:0000256" key="1">
    <source>
        <dbReference type="SAM" id="Phobius"/>
    </source>
</evidence>
<evidence type="ECO:0000313" key="2">
    <source>
        <dbReference type="EMBL" id="AMB59040.1"/>
    </source>
</evidence>
<keyword evidence="1" id="KW-0812">Transmembrane</keyword>
<keyword evidence="3" id="KW-1185">Reference proteome</keyword>
<dbReference type="Proteomes" id="UP000058305">
    <property type="component" value="Chromosome"/>
</dbReference>
<reference evidence="3" key="2">
    <citation type="submission" date="2016-01" db="EMBL/GenBank/DDBJ databases">
        <title>First complete genome sequence of a species in the genus Microterricola, an extremophilic cold active enzyme producing strain ERGS5:02 isolated from Sikkim Himalaya.</title>
        <authorList>
            <person name="Kumar R."/>
            <person name="Singh D."/>
            <person name="Swarnkar M.K."/>
        </authorList>
    </citation>
    <scope>NUCLEOTIDE SEQUENCE [LARGE SCALE GENOMIC DNA]</scope>
    <source>
        <strain evidence="3">ERGS5:02</strain>
    </source>
</reference>
<organism evidence="2 3">
    <name type="scientific">Microterricola viridarii</name>
    <dbReference type="NCBI Taxonomy" id="412690"/>
    <lineage>
        <taxon>Bacteria</taxon>
        <taxon>Bacillati</taxon>
        <taxon>Actinomycetota</taxon>
        <taxon>Actinomycetes</taxon>
        <taxon>Micrococcales</taxon>
        <taxon>Microbacteriaceae</taxon>
        <taxon>Microterricola</taxon>
    </lineage>
</organism>
<keyword evidence="1" id="KW-0472">Membrane</keyword>
<evidence type="ECO:0000313" key="3">
    <source>
        <dbReference type="Proteomes" id="UP000058305"/>
    </source>
</evidence>
<dbReference type="AlphaFoldDB" id="A0A109QWY5"/>